<sequence>MSTCSWTRLHVLGRGSSATVYLAADRQSGQLFAVKSVELESSELLQREQRILSLLNCPRVVSYIGHDITVENGSSFYNLLLEYVPRTLSEAIYGHGGRLEESVIRTCTREILCGLAHVHFRGLAHCDIKGQNILMGPDGAKLADLGCAKWVSQRPPQVSGTPLYMAPEVARGEEQGQPCDVWAVGCTVIEMATGRPPWTDVIDPVSALHRIGHCIEGPELPRELSDQGRDFLSKCFRRCPTERWTVDQLLKHPFVDESICGQKQMDFGSVFSYSPKSTLDHGFWGSVEEAQVHQDQTHVGSPAERIRMLIDSNSSTAISGWAMDSEESWICVRRNEDEMSVGPVSVNESIVEGPGSWALISEETSDRIQLDTCIGACKCHESNWTCGVNLITSDLFLCFVQLMAVGNFYN</sequence>
<dbReference type="EMBL" id="CM056813">
    <property type="protein sequence ID" value="KAJ8639016.1"/>
    <property type="molecule type" value="Genomic_DNA"/>
</dbReference>
<dbReference type="Proteomes" id="UP001234297">
    <property type="component" value="Chromosome 5"/>
</dbReference>
<name>A0ACC2M097_PERAE</name>
<keyword evidence="2" id="KW-1185">Reference proteome</keyword>
<proteinExistence type="predicted"/>
<organism evidence="1 2">
    <name type="scientific">Persea americana</name>
    <name type="common">Avocado</name>
    <dbReference type="NCBI Taxonomy" id="3435"/>
    <lineage>
        <taxon>Eukaryota</taxon>
        <taxon>Viridiplantae</taxon>
        <taxon>Streptophyta</taxon>
        <taxon>Embryophyta</taxon>
        <taxon>Tracheophyta</taxon>
        <taxon>Spermatophyta</taxon>
        <taxon>Magnoliopsida</taxon>
        <taxon>Magnoliidae</taxon>
        <taxon>Laurales</taxon>
        <taxon>Lauraceae</taxon>
        <taxon>Persea</taxon>
    </lineage>
</organism>
<reference evidence="1 2" key="1">
    <citation type="journal article" date="2022" name="Hortic Res">
        <title>A haplotype resolved chromosomal level avocado genome allows analysis of novel avocado genes.</title>
        <authorList>
            <person name="Nath O."/>
            <person name="Fletcher S.J."/>
            <person name="Hayward A."/>
            <person name="Shaw L.M."/>
            <person name="Masouleh A.K."/>
            <person name="Furtado A."/>
            <person name="Henry R.J."/>
            <person name="Mitter N."/>
        </authorList>
    </citation>
    <scope>NUCLEOTIDE SEQUENCE [LARGE SCALE GENOMIC DNA]</scope>
    <source>
        <strain evidence="2">cv. Hass</strain>
    </source>
</reference>
<gene>
    <name evidence="1" type="ORF">MRB53_015710</name>
</gene>
<comment type="caution">
    <text evidence="1">The sequence shown here is derived from an EMBL/GenBank/DDBJ whole genome shotgun (WGS) entry which is preliminary data.</text>
</comment>
<protein>
    <submittedName>
        <fullName evidence="1">Uncharacterized protein</fullName>
    </submittedName>
</protein>
<evidence type="ECO:0000313" key="2">
    <source>
        <dbReference type="Proteomes" id="UP001234297"/>
    </source>
</evidence>
<evidence type="ECO:0000313" key="1">
    <source>
        <dbReference type="EMBL" id="KAJ8639016.1"/>
    </source>
</evidence>
<accession>A0ACC2M097</accession>